<gene>
    <name evidence="3" type="ORF">GCM10009575_092630</name>
</gene>
<accession>A0ABN1RLV3</accession>
<protein>
    <recommendedName>
        <fullName evidence="5">Lipoprotein</fullName>
    </recommendedName>
</protein>
<name>A0ABN1RLV3_9ACTN</name>
<evidence type="ECO:0000313" key="3">
    <source>
        <dbReference type="EMBL" id="GAA0959783.1"/>
    </source>
</evidence>
<dbReference type="PROSITE" id="PS51257">
    <property type="entry name" value="PROKAR_LIPOPROTEIN"/>
    <property type="match status" value="1"/>
</dbReference>
<evidence type="ECO:0000313" key="4">
    <source>
        <dbReference type="Proteomes" id="UP001500418"/>
    </source>
</evidence>
<keyword evidence="4" id="KW-1185">Reference proteome</keyword>
<feature type="region of interest" description="Disordered" evidence="1">
    <location>
        <begin position="31"/>
        <end position="124"/>
    </location>
</feature>
<organism evidence="3 4">
    <name type="scientific">Streptomyces rhizosphaericus</name>
    <dbReference type="NCBI Taxonomy" id="114699"/>
    <lineage>
        <taxon>Bacteria</taxon>
        <taxon>Bacillati</taxon>
        <taxon>Actinomycetota</taxon>
        <taxon>Actinomycetes</taxon>
        <taxon>Kitasatosporales</taxon>
        <taxon>Streptomycetaceae</taxon>
        <taxon>Streptomyces</taxon>
        <taxon>Streptomyces violaceusniger group</taxon>
    </lineage>
</organism>
<dbReference type="Proteomes" id="UP001500418">
    <property type="component" value="Unassembled WGS sequence"/>
</dbReference>
<reference evidence="3 4" key="1">
    <citation type="journal article" date="2019" name="Int. J. Syst. Evol. Microbiol.">
        <title>The Global Catalogue of Microorganisms (GCM) 10K type strain sequencing project: providing services to taxonomists for standard genome sequencing and annotation.</title>
        <authorList>
            <consortium name="The Broad Institute Genomics Platform"/>
            <consortium name="The Broad Institute Genome Sequencing Center for Infectious Disease"/>
            <person name="Wu L."/>
            <person name="Ma J."/>
        </authorList>
    </citation>
    <scope>NUCLEOTIDE SEQUENCE [LARGE SCALE GENOMIC DNA]</scope>
    <source>
        <strain evidence="3 4">JCM 11444</strain>
    </source>
</reference>
<feature type="compositionally biased region" description="Gly residues" evidence="1">
    <location>
        <begin position="70"/>
        <end position="124"/>
    </location>
</feature>
<evidence type="ECO:0000256" key="2">
    <source>
        <dbReference type="SAM" id="SignalP"/>
    </source>
</evidence>
<feature type="chain" id="PRO_5047316596" description="Lipoprotein" evidence="2">
    <location>
        <begin position="33"/>
        <end position="227"/>
    </location>
</feature>
<feature type="signal peptide" evidence="2">
    <location>
        <begin position="1"/>
        <end position="32"/>
    </location>
</feature>
<evidence type="ECO:0008006" key="5">
    <source>
        <dbReference type="Google" id="ProtNLM"/>
    </source>
</evidence>
<dbReference type="EMBL" id="BAAAID010000120">
    <property type="protein sequence ID" value="GAA0959783.1"/>
    <property type="molecule type" value="Genomic_DNA"/>
</dbReference>
<evidence type="ECO:0000256" key="1">
    <source>
        <dbReference type="SAM" id="MobiDB-lite"/>
    </source>
</evidence>
<comment type="caution">
    <text evidence="3">The sequence shown here is derived from an EMBL/GenBank/DDBJ whole genome shotgun (WGS) entry which is preliminary data.</text>
</comment>
<feature type="compositionally biased region" description="Low complexity" evidence="1">
    <location>
        <begin position="40"/>
        <end position="69"/>
    </location>
</feature>
<keyword evidence="2" id="KW-0732">Signal</keyword>
<sequence length="227" mass="21408">MNTVTKRFRGRAGRRVAAALVVAAALGLGATACGPDDSESAGSSKSSASASATNSSSSDSSSSQGQDSGSTGGGSASKGGGSASNGGGSASSGGGSASKGGGSASNGGGSASSGGSDATGGGAANAGNHRTVVGKLKYLAPGKLIVKPDDGSTDQAFYVSNATQVLGAAAICGEESGHVALGKDGYGTTKCTVDDLEKAAKTGSVTVRVTMSTKSGGAETVEEKYHP</sequence>
<proteinExistence type="predicted"/>